<dbReference type="Pfam" id="PF08279">
    <property type="entry name" value="HTH_11"/>
    <property type="match status" value="1"/>
</dbReference>
<keyword evidence="2" id="KW-0804">Transcription</keyword>
<feature type="domain" description="HTH deoR-type" evidence="3">
    <location>
        <begin position="7"/>
        <end position="62"/>
    </location>
</feature>
<reference evidence="4 5" key="1">
    <citation type="submission" date="2015-07" db="EMBL/GenBank/DDBJ databases">
        <authorList>
            <person name="Kim K.M."/>
        </authorList>
    </citation>
    <scope>NUCLEOTIDE SEQUENCE [LARGE SCALE GENOMIC DNA]</scope>
    <source>
        <strain evidence="4 5">KCTC 12363</strain>
    </source>
</reference>
<name>A0A0H4PJQ7_9BACT</name>
<dbReference type="PANTHER" id="PTHR34580:SF1">
    <property type="entry name" value="PROTEIN PAFC"/>
    <property type="match status" value="1"/>
</dbReference>
<dbReference type="InterPro" id="IPR036390">
    <property type="entry name" value="WH_DNA-bd_sf"/>
</dbReference>
<dbReference type="PROSITE" id="PS51000">
    <property type="entry name" value="HTH_DEOR_2"/>
    <property type="match status" value="1"/>
</dbReference>
<dbReference type="AlphaFoldDB" id="A0A0H4PJQ7"/>
<organism evidence="4 5">
    <name type="scientific">Cyclobacterium amurskyense</name>
    <dbReference type="NCBI Taxonomy" id="320787"/>
    <lineage>
        <taxon>Bacteria</taxon>
        <taxon>Pseudomonadati</taxon>
        <taxon>Bacteroidota</taxon>
        <taxon>Cytophagia</taxon>
        <taxon>Cytophagales</taxon>
        <taxon>Cyclobacteriaceae</taxon>
        <taxon>Cyclobacterium</taxon>
    </lineage>
</organism>
<dbReference type="STRING" id="320787.CA2015_3932"/>
<dbReference type="InterPro" id="IPR036388">
    <property type="entry name" value="WH-like_DNA-bd_sf"/>
</dbReference>
<gene>
    <name evidence="4" type="ORF">CA2015_3932</name>
</gene>
<dbReference type="Gene3D" id="1.10.10.10">
    <property type="entry name" value="Winged helix-like DNA-binding domain superfamily/Winged helix DNA-binding domain"/>
    <property type="match status" value="1"/>
</dbReference>
<dbReference type="PROSITE" id="PS52050">
    <property type="entry name" value="WYL"/>
    <property type="match status" value="1"/>
</dbReference>
<keyword evidence="1" id="KW-0805">Transcription regulation</keyword>
<sequence>MAEDKPRLARLTAMLTQLQARKIVTAKEIADKHQVSIRTIYRDIRTLEKSGIPIVTEEGKGYSIMEGYKIPPVLFTQEEANALITAEQLVRKNKDLSLTEQFESAITKIKAVLKSTQKEKTELLSSRIQVRNNSEHEKTSSYLIQLQSTIANYQLVNINYLSLDQQVSQREIEPFALYTTNDNWVLIAFCRLRKDFRSFRLDCIQNMEIMEEHFSPHNMSLQQYLEQCREKYQSTPDIPMTQV</sequence>
<dbReference type="InterPro" id="IPR026881">
    <property type="entry name" value="WYL_dom"/>
</dbReference>
<evidence type="ECO:0000313" key="4">
    <source>
        <dbReference type="EMBL" id="AKP53295.1"/>
    </source>
</evidence>
<dbReference type="RefSeq" id="WP_048643414.1">
    <property type="nucleotide sequence ID" value="NZ_CP012040.1"/>
</dbReference>
<dbReference type="GO" id="GO:0003700">
    <property type="term" value="F:DNA-binding transcription factor activity"/>
    <property type="evidence" value="ECO:0007669"/>
    <property type="project" value="InterPro"/>
</dbReference>
<dbReference type="SUPFAM" id="SSF46785">
    <property type="entry name" value="Winged helix' DNA-binding domain"/>
    <property type="match status" value="1"/>
</dbReference>
<dbReference type="Proteomes" id="UP000036520">
    <property type="component" value="Chromosome"/>
</dbReference>
<accession>A0A0H4PJQ7</accession>
<dbReference type="InterPro" id="IPR001034">
    <property type="entry name" value="DeoR_HTH"/>
</dbReference>
<evidence type="ECO:0000259" key="3">
    <source>
        <dbReference type="PROSITE" id="PS51000"/>
    </source>
</evidence>
<dbReference type="PANTHER" id="PTHR34580">
    <property type="match status" value="1"/>
</dbReference>
<dbReference type="EMBL" id="CP012040">
    <property type="protein sequence ID" value="AKP53295.1"/>
    <property type="molecule type" value="Genomic_DNA"/>
</dbReference>
<evidence type="ECO:0000256" key="1">
    <source>
        <dbReference type="ARBA" id="ARBA00023015"/>
    </source>
</evidence>
<dbReference type="InterPro" id="IPR051534">
    <property type="entry name" value="CBASS_pafABC_assoc_protein"/>
</dbReference>
<evidence type="ECO:0000313" key="5">
    <source>
        <dbReference type="Proteomes" id="UP000036520"/>
    </source>
</evidence>
<dbReference type="KEGG" id="camu:CA2015_3932"/>
<protein>
    <submittedName>
        <fullName evidence="4">Bacterial regulatory protein, DeoR family</fullName>
    </submittedName>
</protein>
<dbReference type="PATRIC" id="fig|320787.5.peg.4303"/>
<dbReference type="Pfam" id="PF13280">
    <property type="entry name" value="WYL"/>
    <property type="match status" value="1"/>
</dbReference>
<evidence type="ECO:0000256" key="2">
    <source>
        <dbReference type="ARBA" id="ARBA00023163"/>
    </source>
</evidence>
<dbReference type="InterPro" id="IPR013196">
    <property type="entry name" value="HTH_11"/>
</dbReference>
<keyword evidence="5" id="KW-1185">Reference proteome</keyword>
<dbReference type="OrthoDB" id="9815009at2"/>
<proteinExistence type="predicted"/>